<dbReference type="KEGG" id="aaeo:BJI67_13605"/>
<dbReference type="PANTHER" id="PTHR42852:SF13">
    <property type="entry name" value="PROTEIN DIPZ"/>
    <property type="match status" value="1"/>
</dbReference>
<dbReference type="SUPFAM" id="SSF52833">
    <property type="entry name" value="Thioredoxin-like"/>
    <property type="match status" value="1"/>
</dbReference>
<dbReference type="PANTHER" id="PTHR42852">
    <property type="entry name" value="THIOL:DISULFIDE INTERCHANGE PROTEIN DSBE"/>
    <property type="match status" value="1"/>
</dbReference>
<feature type="domain" description="Thioredoxin" evidence="2">
    <location>
        <begin position="27"/>
        <end position="167"/>
    </location>
</feature>
<evidence type="ECO:0000313" key="4">
    <source>
        <dbReference type="Proteomes" id="UP000095342"/>
    </source>
</evidence>
<keyword evidence="1" id="KW-0472">Membrane</keyword>
<sequence>MKLKPRELIIGIVAVAIIGLATWIWMAPSGNSAPDVHFTLLDGKKLDLSSLRGHPVLINFWATTCPGCVEEIPELAKLYDRLSPKGFEIIGVAMSYDVPSQVRAMQHDRNIPYPITIDSSDAISKAFGTIRLTPTSFLINPAGHVVYQKIGNVDVHKLAAKVERMLHKQGS</sequence>
<evidence type="ECO:0000259" key="2">
    <source>
        <dbReference type="PROSITE" id="PS51352"/>
    </source>
</evidence>
<dbReference type="InterPro" id="IPR036249">
    <property type="entry name" value="Thioredoxin-like_sf"/>
</dbReference>
<protein>
    <recommendedName>
        <fullName evidence="2">Thioredoxin domain-containing protein</fullName>
    </recommendedName>
</protein>
<dbReference type="Pfam" id="PF08534">
    <property type="entry name" value="Redoxin"/>
    <property type="match status" value="1"/>
</dbReference>
<dbReference type="InterPro" id="IPR013740">
    <property type="entry name" value="Redoxin"/>
</dbReference>
<organism evidence="3 4">
    <name type="scientific">Acidihalobacter aeolianus</name>
    <dbReference type="NCBI Taxonomy" id="2792603"/>
    <lineage>
        <taxon>Bacteria</taxon>
        <taxon>Pseudomonadati</taxon>
        <taxon>Pseudomonadota</taxon>
        <taxon>Gammaproteobacteria</taxon>
        <taxon>Chromatiales</taxon>
        <taxon>Ectothiorhodospiraceae</taxon>
        <taxon>Acidihalobacter</taxon>
    </lineage>
</organism>
<evidence type="ECO:0000313" key="3">
    <source>
        <dbReference type="EMBL" id="AOV17958.1"/>
    </source>
</evidence>
<proteinExistence type="predicted"/>
<dbReference type="Proteomes" id="UP000095342">
    <property type="component" value="Chromosome"/>
</dbReference>
<dbReference type="Gene3D" id="3.40.30.10">
    <property type="entry name" value="Glutaredoxin"/>
    <property type="match status" value="1"/>
</dbReference>
<reference evidence="3 4" key="1">
    <citation type="submission" date="2016-09" db="EMBL/GenBank/DDBJ databases">
        <title>Acidihalobacter prosperus V6 (DSM14174).</title>
        <authorList>
            <person name="Khaleque H.N."/>
            <person name="Ramsay J.P."/>
            <person name="Murphy R.J.T."/>
            <person name="Kaksonen A.H."/>
            <person name="Boxall N.J."/>
            <person name="Watkin E.L.J."/>
        </authorList>
    </citation>
    <scope>NUCLEOTIDE SEQUENCE [LARGE SCALE GENOMIC DNA]</scope>
    <source>
        <strain evidence="3 4">V6</strain>
    </source>
</reference>
<dbReference type="CDD" id="cd02966">
    <property type="entry name" value="TlpA_like_family"/>
    <property type="match status" value="1"/>
</dbReference>
<dbReference type="InterPro" id="IPR013766">
    <property type="entry name" value="Thioredoxin_domain"/>
</dbReference>
<accession>A0A1D8KAG3</accession>
<dbReference type="AlphaFoldDB" id="A0A1D8KAG3"/>
<dbReference type="EMBL" id="CP017448">
    <property type="protein sequence ID" value="AOV17958.1"/>
    <property type="molecule type" value="Genomic_DNA"/>
</dbReference>
<keyword evidence="4" id="KW-1185">Reference proteome</keyword>
<dbReference type="RefSeq" id="WP_070073488.1">
    <property type="nucleotide sequence ID" value="NZ_CP017448.1"/>
</dbReference>
<feature type="transmembrane region" description="Helical" evidence="1">
    <location>
        <begin position="7"/>
        <end position="26"/>
    </location>
</feature>
<name>A0A1D8KAG3_9GAMM</name>
<dbReference type="GO" id="GO:0016491">
    <property type="term" value="F:oxidoreductase activity"/>
    <property type="evidence" value="ECO:0007669"/>
    <property type="project" value="InterPro"/>
</dbReference>
<dbReference type="PROSITE" id="PS51352">
    <property type="entry name" value="THIOREDOXIN_2"/>
    <property type="match status" value="1"/>
</dbReference>
<gene>
    <name evidence="3" type="ORF">BJI67_13605</name>
</gene>
<evidence type="ECO:0000256" key="1">
    <source>
        <dbReference type="SAM" id="Phobius"/>
    </source>
</evidence>
<keyword evidence="1" id="KW-0812">Transmembrane</keyword>
<dbReference type="InterPro" id="IPR050553">
    <property type="entry name" value="Thioredoxin_ResA/DsbE_sf"/>
</dbReference>
<keyword evidence="1" id="KW-1133">Transmembrane helix</keyword>